<gene>
    <name evidence="1" type="ordered locus">MULP_01146</name>
</gene>
<evidence type="ECO:0000313" key="1">
    <source>
        <dbReference type="EMBL" id="AGC61151.1"/>
    </source>
</evidence>
<evidence type="ECO:0008006" key="3">
    <source>
        <dbReference type="Google" id="ProtNLM"/>
    </source>
</evidence>
<dbReference type="AlphaFoldDB" id="L7V060"/>
<accession>L7V060</accession>
<name>L7V060_MYCL1</name>
<dbReference type="Proteomes" id="UP000011157">
    <property type="component" value="Chromosome"/>
</dbReference>
<dbReference type="EMBL" id="CP003899">
    <property type="protein sequence ID" value="AGC61151.1"/>
    <property type="molecule type" value="Genomic_DNA"/>
</dbReference>
<proteinExistence type="predicted"/>
<dbReference type="NCBIfam" id="TIGR03969">
    <property type="entry name" value="mycofactocin"/>
    <property type="match status" value="1"/>
</dbReference>
<dbReference type="HOGENOM" id="CLU_214161_4_1_11"/>
<sequence>MDRETEAETAELITESLVEEVSIDGMCGVY</sequence>
<organism evidence="1 2">
    <name type="scientific">Mycobacterium liflandii (strain 128FXT)</name>
    <dbReference type="NCBI Taxonomy" id="459424"/>
    <lineage>
        <taxon>Bacteria</taxon>
        <taxon>Bacillati</taxon>
        <taxon>Actinomycetota</taxon>
        <taxon>Actinomycetes</taxon>
        <taxon>Mycobacteriales</taxon>
        <taxon>Mycobacteriaceae</taxon>
        <taxon>Mycobacterium</taxon>
        <taxon>Mycobacterium ulcerans group</taxon>
    </lineage>
</organism>
<keyword evidence="2" id="KW-1185">Reference proteome</keyword>
<evidence type="ECO:0000313" key="2">
    <source>
        <dbReference type="Proteomes" id="UP000011157"/>
    </source>
</evidence>
<dbReference type="Pfam" id="PF23709">
    <property type="entry name" value="MftA"/>
    <property type="match status" value="1"/>
</dbReference>
<protein>
    <recommendedName>
        <fullName evidence="3">Mycofactocin</fullName>
    </recommendedName>
</protein>
<dbReference type="InterPro" id="IPR023988">
    <property type="entry name" value="MftA"/>
</dbReference>
<dbReference type="RefSeq" id="WP_015354671.1">
    <property type="nucleotide sequence ID" value="NC_020133.1"/>
</dbReference>
<reference evidence="1 2" key="1">
    <citation type="journal article" date="2013" name="J. Bacteriol.">
        <title>Complete Genome Sequence of the Frog Pathogen Mycobacterium ulcerans Ecovar Liflandii.</title>
        <authorList>
            <person name="Tobias N.J."/>
            <person name="Doig K.D."/>
            <person name="Medema M.H."/>
            <person name="Chen H."/>
            <person name="Haring V."/>
            <person name="Moore R."/>
            <person name="Seemann T."/>
            <person name="Stinear T.P."/>
        </authorList>
    </citation>
    <scope>NUCLEOTIDE SEQUENCE [LARGE SCALE GENOMIC DNA]</scope>
    <source>
        <strain evidence="1 2">128FXT</strain>
    </source>
</reference>
<dbReference type="PATRIC" id="fig|459424.11.peg.1178"/>
<dbReference type="KEGG" id="mli:MULP_01146"/>